<proteinExistence type="predicted"/>
<sequence length="105" mass="11592">MPERMRITPYKAEAPSMPKQLSYSIPTSHDVMSSNTLPSDSAPATEGRSYIAQTLITTHSVLPEIADEHAANAAYQRRLQDTKSRIMLVGGALAFWMGVELAKRM</sequence>
<evidence type="ECO:0000313" key="1">
    <source>
        <dbReference type="EMBL" id="KAL2814462.1"/>
    </source>
</evidence>
<comment type="caution">
    <text evidence="1">The sequence shown here is derived from an EMBL/GenBank/DDBJ whole genome shotgun (WGS) entry which is preliminary data.</text>
</comment>
<evidence type="ECO:0000313" key="2">
    <source>
        <dbReference type="Proteomes" id="UP001610334"/>
    </source>
</evidence>
<keyword evidence="2" id="KW-1185">Reference proteome</keyword>
<dbReference type="Proteomes" id="UP001610334">
    <property type="component" value="Unassembled WGS sequence"/>
</dbReference>
<organism evidence="1 2">
    <name type="scientific">Aspergillus granulosus</name>
    <dbReference type="NCBI Taxonomy" id="176169"/>
    <lineage>
        <taxon>Eukaryota</taxon>
        <taxon>Fungi</taxon>
        <taxon>Dikarya</taxon>
        <taxon>Ascomycota</taxon>
        <taxon>Pezizomycotina</taxon>
        <taxon>Eurotiomycetes</taxon>
        <taxon>Eurotiomycetidae</taxon>
        <taxon>Eurotiales</taxon>
        <taxon>Aspergillaceae</taxon>
        <taxon>Aspergillus</taxon>
        <taxon>Aspergillus subgen. Nidulantes</taxon>
    </lineage>
</organism>
<name>A0ABR4HG50_9EURO</name>
<reference evidence="1 2" key="1">
    <citation type="submission" date="2024-07" db="EMBL/GenBank/DDBJ databases">
        <title>Section-level genome sequencing and comparative genomics of Aspergillus sections Usti and Cavernicolus.</title>
        <authorList>
            <consortium name="Lawrence Berkeley National Laboratory"/>
            <person name="Nybo J.L."/>
            <person name="Vesth T.C."/>
            <person name="Theobald S."/>
            <person name="Frisvad J.C."/>
            <person name="Larsen T.O."/>
            <person name="Kjaerboelling I."/>
            <person name="Rothschild-Mancinelli K."/>
            <person name="Lyhne E.K."/>
            <person name="Kogle M.E."/>
            <person name="Barry K."/>
            <person name="Clum A."/>
            <person name="Na H."/>
            <person name="Ledsgaard L."/>
            <person name="Lin J."/>
            <person name="Lipzen A."/>
            <person name="Kuo A."/>
            <person name="Riley R."/>
            <person name="Mondo S."/>
            <person name="Labutti K."/>
            <person name="Haridas S."/>
            <person name="Pangalinan J."/>
            <person name="Salamov A.A."/>
            <person name="Simmons B.A."/>
            <person name="Magnuson J.K."/>
            <person name="Chen J."/>
            <person name="Drula E."/>
            <person name="Henrissat B."/>
            <person name="Wiebenga A."/>
            <person name="Lubbers R.J."/>
            <person name="Gomes A.C."/>
            <person name="Makela M.R."/>
            <person name="Stajich J."/>
            <person name="Grigoriev I.V."/>
            <person name="Mortensen U.H."/>
            <person name="De Vries R.P."/>
            <person name="Baker S.E."/>
            <person name="Andersen M.R."/>
        </authorList>
    </citation>
    <scope>NUCLEOTIDE SEQUENCE [LARGE SCALE GENOMIC DNA]</scope>
    <source>
        <strain evidence="1 2">CBS 588.65</strain>
    </source>
</reference>
<accession>A0ABR4HG50</accession>
<dbReference type="EMBL" id="JBFXLT010000033">
    <property type="protein sequence ID" value="KAL2814462.1"/>
    <property type="molecule type" value="Genomic_DNA"/>
</dbReference>
<gene>
    <name evidence="1" type="ORF">BJX63DRAFT_392311</name>
</gene>
<protein>
    <submittedName>
        <fullName evidence="1">Uncharacterized protein</fullName>
    </submittedName>
</protein>